<dbReference type="RefSeq" id="WP_021561163.1">
    <property type="nucleotide sequence ID" value="NZ_KE701769.1"/>
</dbReference>
<organism evidence="4 6">
    <name type="scientific">Escherichia coli (strain UMEA 3162-1)</name>
    <dbReference type="NCBI Taxonomy" id="1281200"/>
    <lineage>
        <taxon>Bacteria</taxon>
        <taxon>Pseudomonadati</taxon>
        <taxon>Pseudomonadota</taxon>
        <taxon>Gammaproteobacteria</taxon>
        <taxon>Enterobacterales</taxon>
        <taxon>Enterobacteriaceae</taxon>
        <taxon>Escherichia</taxon>
    </lineage>
</organism>
<dbReference type="EMBL" id="AWBU01000039">
    <property type="protein sequence ID" value="EQX19456.1"/>
    <property type="molecule type" value="Genomic_DNA"/>
</dbReference>
<dbReference type="Pfam" id="PF13542">
    <property type="entry name" value="HTH_Tnp_ISL3"/>
    <property type="match status" value="1"/>
</dbReference>
<dbReference type="Proteomes" id="UP000016035">
    <property type="component" value="Unassembled WGS sequence"/>
</dbReference>
<feature type="domain" description="Transposase IS204/IS1001/IS1096/IS1165 DDE" evidence="1">
    <location>
        <begin position="148"/>
        <end position="379"/>
    </location>
</feature>
<dbReference type="InterPro" id="IPR029261">
    <property type="entry name" value="Transposase_Znf"/>
</dbReference>
<feature type="domain" description="Transposase IS204/IS1001/IS1096/IS1165 zinc-finger" evidence="3">
    <location>
        <begin position="32"/>
        <end position="77"/>
    </location>
</feature>
<dbReference type="AlphaFoldDB" id="A0A0E2KWJ0"/>
<dbReference type="EMBL" id="AWBU01000038">
    <property type="protein sequence ID" value="EQX19783.1"/>
    <property type="molecule type" value="Genomic_DNA"/>
</dbReference>
<name>A0A0E2KWJ0_ECOU3</name>
<evidence type="ECO:0000313" key="4">
    <source>
        <dbReference type="EMBL" id="EQX19456.1"/>
    </source>
</evidence>
<evidence type="ECO:0000259" key="3">
    <source>
        <dbReference type="Pfam" id="PF14690"/>
    </source>
</evidence>
<evidence type="ECO:0000313" key="5">
    <source>
        <dbReference type="EMBL" id="EQX19783.1"/>
    </source>
</evidence>
<dbReference type="Pfam" id="PF01610">
    <property type="entry name" value="DDE_Tnp_ISL3"/>
    <property type="match status" value="1"/>
</dbReference>
<dbReference type="PANTHER" id="PTHR33498:SF1">
    <property type="entry name" value="TRANSPOSASE FOR INSERTION SEQUENCE ELEMENT IS1557"/>
    <property type="match status" value="1"/>
</dbReference>
<dbReference type="HOGENOM" id="CLU_041900_2_0_6"/>
<proteinExistence type="predicted"/>
<gene>
    <name evidence="5" type="ORF">G925_04821</name>
    <name evidence="4" type="ORF">G925_04843</name>
</gene>
<dbReference type="InterPro" id="IPR002560">
    <property type="entry name" value="Transposase_DDE"/>
</dbReference>
<evidence type="ECO:0000259" key="1">
    <source>
        <dbReference type="Pfam" id="PF01610"/>
    </source>
</evidence>
<dbReference type="PANTHER" id="PTHR33498">
    <property type="entry name" value="TRANSPOSASE FOR INSERTION SEQUENCE ELEMENT IS1557"/>
    <property type="match status" value="1"/>
</dbReference>
<accession>A0A0E2KWJ0</accession>
<evidence type="ECO:0000313" key="6">
    <source>
        <dbReference type="Proteomes" id="UP000016035"/>
    </source>
</evidence>
<feature type="domain" description="Transposase IS204/IS1001/IS1096/IS1165 helix-turn-helix" evidence="2">
    <location>
        <begin position="83"/>
        <end position="132"/>
    </location>
</feature>
<dbReference type="InterPro" id="IPR032877">
    <property type="entry name" value="Transposase_HTH"/>
</dbReference>
<evidence type="ECO:0000259" key="2">
    <source>
        <dbReference type="Pfam" id="PF13542"/>
    </source>
</evidence>
<comment type="caution">
    <text evidence="4">The sequence shown here is derived from an EMBL/GenBank/DDBJ whole genome shotgun (WGS) entry which is preliminary data.</text>
</comment>
<reference evidence="6" key="1">
    <citation type="submission" date="2013-07" db="EMBL/GenBank/DDBJ databases">
        <title>The genome sequence of Escherichia coli UMEA 3162-1.</title>
        <authorList>
            <consortium name="The Broad Institute Genome Sequencing Platform"/>
            <consortium name="The Broad Institute Genome Sequencing Center for Infectious Disease"/>
            <person name="Feldgarden M."/>
            <person name="Frimodt-Moller N."/>
            <person name="Leihof R.F."/>
            <person name="Rasmussen L."/>
            <person name="Young S.K."/>
            <person name="Zeng Q."/>
            <person name="Gargeya S."/>
            <person name="Abouelleil A."/>
            <person name="Alvarado L."/>
            <person name="Berlin A.M."/>
            <person name="Chapman S.B."/>
            <person name="Gainer-Dewar J."/>
            <person name="Goldberg J."/>
            <person name="Gnerre S."/>
            <person name="Griggs A."/>
            <person name="Gujja S."/>
            <person name="Hansen M."/>
            <person name="Howarth C."/>
            <person name="Imamovic A."/>
            <person name="Larimer J."/>
            <person name="McCowan C."/>
            <person name="Murphy C."/>
            <person name="Pearson M."/>
            <person name="Poon T."/>
            <person name="Priest M."/>
            <person name="Roberts A."/>
            <person name="Saif S."/>
            <person name="Shea T."/>
            <person name="Sykes S."/>
            <person name="Wortman J."/>
            <person name="Nusbaum C."/>
            <person name="Birren B."/>
        </authorList>
    </citation>
    <scope>NUCLEOTIDE SEQUENCE [LARGE SCALE GENOMIC DNA]</scope>
    <source>
        <strain evidence="6">UMEA 3162-1</strain>
    </source>
</reference>
<reference evidence="4" key="2">
    <citation type="submission" date="2013-07" db="EMBL/GenBank/DDBJ databases">
        <title>The Genome Sequence of Escherichia coli UMEA 3162-1.</title>
        <authorList>
            <consortium name="The Broad Institute Genome Sequencing Platform"/>
            <consortium name="The Broad Institute Genome Sequencing Center for Infectious Disease"/>
            <person name="Feldgarden M."/>
            <person name="Frimodt-Moller N."/>
            <person name="Leihof R.F."/>
            <person name="Rasmussen L."/>
            <person name="Young S.K."/>
            <person name="Zeng Q."/>
            <person name="Gargeya S."/>
            <person name="Abouelleil A."/>
            <person name="Alvarado L."/>
            <person name="Berlin A.M."/>
            <person name="Chapman S.B."/>
            <person name="Gainer-Dewar J."/>
            <person name="Goldberg J."/>
            <person name="Gnerre S."/>
            <person name="Griggs A."/>
            <person name="Gujja S."/>
            <person name="Hansen M."/>
            <person name="Howarth C."/>
            <person name="Imamovic A."/>
            <person name="Larimer J."/>
            <person name="McCowan C."/>
            <person name="Murphy C."/>
            <person name="Pearson M."/>
            <person name="Poon T."/>
            <person name="Priest M."/>
            <person name="Roberts A."/>
            <person name="Saif S."/>
            <person name="Shea T."/>
            <person name="Sykes S."/>
            <person name="Wortman J."/>
            <person name="Nusbaum C."/>
            <person name="Birren B."/>
        </authorList>
    </citation>
    <scope>NUCLEOTIDE SEQUENCE [LARGE SCALE GENOMIC DNA]</scope>
    <source>
        <strain evidence="4">UMEA 3162-1</strain>
    </source>
</reference>
<dbReference type="InterPro" id="IPR047951">
    <property type="entry name" value="Transpos_ISL3"/>
</dbReference>
<sequence length="436" mass="51362">MTNILNWPDYNVVNVAELEHDYQVQAEVAKPPTHCPHCNHPEIVGFGRRDELVMDTPVHGKRTGIMLNRRRYRCQSCRKTFLETVPHKDDKRQMTSRLIQYIERESLRRTFSGVAEDVGVDEKTIRNIFSDYCERLEKTLKFEMPQWLGIDEIHIIKPRCVITNIEQQTIVDMLDNRNKATVTRYLSNRKDRDQVRYVAMDMWRPYRQAVETMIPDATVIIDKFHVVRMANESLERARKAIRSDLTAQQRRGLMRDRFVLLKRRHELTDAEHIRFSGWTLNYPEIGQAYELKEAFFEIWDCKTRHQAQEAYYVWLRQITPEMKAHFDPLIKAMGNWHDDIFAYFDHPITNAYTESLNNLIRVVNRVGRGYSFEALRAKILFTEGFQKVKKPRYQRQRIPEGAMGRMPFYGVAEAGPATNYGADISTLVQEIEAGRL</sequence>
<dbReference type="NCBIfam" id="NF033550">
    <property type="entry name" value="transpos_ISL3"/>
    <property type="match status" value="1"/>
</dbReference>
<protein>
    <recommendedName>
        <fullName evidence="7">ISL3 family transposase</fullName>
    </recommendedName>
</protein>
<evidence type="ECO:0008006" key="7">
    <source>
        <dbReference type="Google" id="ProtNLM"/>
    </source>
</evidence>
<dbReference type="PATRIC" id="fig|1281200.3.peg.4989"/>
<dbReference type="Pfam" id="PF14690">
    <property type="entry name" value="Zn_ribbon_ISL3"/>
    <property type="match status" value="1"/>
</dbReference>